<evidence type="ECO:0000313" key="2">
    <source>
        <dbReference type="Proteomes" id="UP001055093"/>
    </source>
</evidence>
<keyword evidence="2" id="KW-1185">Reference proteome</keyword>
<reference evidence="1" key="1">
    <citation type="journal article" date="2021" name="Front. Microbiol.">
        <title>Comprehensive Comparative Genomics and Phenotyping of Methylobacterium Species.</title>
        <authorList>
            <person name="Alessa O."/>
            <person name="Ogura Y."/>
            <person name="Fujitani Y."/>
            <person name="Takami H."/>
            <person name="Hayashi T."/>
            <person name="Sahin N."/>
            <person name="Tani A."/>
        </authorList>
    </citation>
    <scope>NUCLEOTIDE SEQUENCE</scope>
    <source>
        <strain evidence="1">DSM 14458</strain>
    </source>
</reference>
<dbReference type="Proteomes" id="UP001055093">
    <property type="component" value="Unassembled WGS sequence"/>
</dbReference>
<reference evidence="1" key="2">
    <citation type="submission" date="2021-08" db="EMBL/GenBank/DDBJ databases">
        <authorList>
            <person name="Tani A."/>
            <person name="Ola A."/>
            <person name="Ogura Y."/>
            <person name="Katsura K."/>
            <person name="Hayashi T."/>
        </authorList>
    </citation>
    <scope>NUCLEOTIDE SEQUENCE</scope>
    <source>
        <strain evidence="1">DSM 14458</strain>
    </source>
</reference>
<protein>
    <recommendedName>
        <fullName evidence="3">Heme oxygenase</fullName>
    </recommendedName>
</protein>
<dbReference type="SUPFAM" id="SSF48613">
    <property type="entry name" value="Heme oxygenase-like"/>
    <property type="match status" value="1"/>
</dbReference>
<accession>A0ABQ4V1C7</accession>
<dbReference type="CDD" id="cd19166">
    <property type="entry name" value="HemeO-bac"/>
    <property type="match status" value="1"/>
</dbReference>
<dbReference type="InterPro" id="IPR016053">
    <property type="entry name" value="Haem_Oase-like"/>
</dbReference>
<organism evidence="1 2">
    <name type="scientific">Methylorubrum suomiense</name>
    <dbReference type="NCBI Taxonomy" id="144191"/>
    <lineage>
        <taxon>Bacteria</taxon>
        <taxon>Pseudomonadati</taxon>
        <taxon>Pseudomonadota</taxon>
        <taxon>Alphaproteobacteria</taxon>
        <taxon>Hyphomicrobiales</taxon>
        <taxon>Methylobacteriaceae</taxon>
        <taxon>Methylorubrum</taxon>
    </lineage>
</organism>
<proteinExistence type="predicted"/>
<sequence length="206" mass="21783">MRAAPASPFTSEPEPGVSERETLHARLREATADAHAALERDLDWQDKVATLPGYRALLARLRGFHAAYEPAIAAGLSDADFLAPRRRLAALDTDLAALGLDEAARDALPAPDAPVLDGEGAAFGALYVLEGSTLGGLVIGRHVGGLHGQAAPLAYYAGRGREAGPLWRRFRERLDGLPPTQEAPAFAAGIATFDAMRKWLTTAPAV</sequence>
<dbReference type="EMBL" id="BPRE01000018">
    <property type="protein sequence ID" value="GJE77899.1"/>
    <property type="molecule type" value="Genomic_DNA"/>
</dbReference>
<comment type="caution">
    <text evidence="1">The sequence shown here is derived from an EMBL/GenBank/DDBJ whole genome shotgun (WGS) entry which is preliminary data.</text>
</comment>
<name>A0ABQ4V1C7_9HYPH</name>
<evidence type="ECO:0000313" key="1">
    <source>
        <dbReference type="EMBL" id="GJE77899.1"/>
    </source>
</evidence>
<dbReference type="Gene3D" id="1.20.910.10">
    <property type="entry name" value="Heme oxygenase-like"/>
    <property type="match status" value="1"/>
</dbReference>
<dbReference type="Pfam" id="PF01126">
    <property type="entry name" value="Heme_oxygenase"/>
    <property type="match status" value="1"/>
</dbReference>
<gene>
    <name evidence="1" type="ORF">BGCPKDLD_4508</name>
</gene>
<evidence type="ECO:0008006" key="3">
    <source>
        <dbReference type="Google" id="ProtNLM"/>
    </source>
</evidence>
<dbReference type="InterPro" id="IPR016084">
    <property type="entry name" value="Haem_Oase-like_multi-hlx"/>
</dbReference>